<dbReference type="SUPFAM" id="SSF53300">
    <property type="entry name" value="vWA-like"/>
    <property type="match status" value="1"/>
</dbReference>
<evidence type="ECO:0000313" key="2">
    <source>
        <dbReference type="EMBL" id="ACN14583.1"/>
    </source>
</evidence>
<dbReference type="RefSeq" id="WP_015903370.1">
    <property type="nucleotide sequence ID" value="NC_012108.1"/>
</dbReference>
<organism evidence="2 3">
    <name type="scientific">Desulforapulum autotrophicum (strain ATCC 43914 / DSM 3382 / VKM B-1955 / HRM2)</name>
    <name type="common">Desulfobacterium autotrophicum</name>
    <dbReference type="NCBI Taxonomy" id="177437"/>
    <lineage>
        <taxon>Bacteria</taxon>
        <taxon>Pseudomonadati</taxon>
        <taxon>Thermodesulfobacteriota</taxon>
        <taxon>Desulfobacteria</taxon>
        <taxon>Desulfobacterales</taxon>
        <taxon>Desulfobacteraceae</taxon>
        <taxon>Desulforapulum</taxon>
    </lineage>
</organism>
<accession>C0Q9L9</accession>
<dbReference type="eggNOG" id="COG4245">
    <property type="taxonomic scope" value="Bacteria"/>
</dbReference>
<dbReference type="Gene3D" id="3.40.50.410">
    <property type="entry name" value="von Willebrand factor, type A domain"/>
    <property type="match status" value="1"/>
</dbReference>
<keyword evidence="3" id="KW-1185">Reference proteome</keyword>
<dbReference type="InterPro" id="IPR036465">
    <property type="entry name" value="vWFA_dom_sf"/>
</dbReference>
<name>C0Q9L9_DESAH</name>
<dbReference type="OrthoDB" id="9806395at2"/>
<dbReference type="HOGENOM" id="CLU_082324_1_0_7"/>
<evidence type="ECO:0000313" key="3">
    <source>
        <dbReference type="Proteomes" id="UP000000442"/>
    </source>
</evidence>
<sequence length="222" mass="24396">MKKFAARTARPIPVIILADTSGSMSVDGKIDAMNQALRDLIDTFSGESRLNAEIHLSVITFGGDGAKEHLPLTCAHTISGFSDLQAHGMTPMGGAFRIAKELIEDKEKIPSRAYRPVIVLVSDGYPNDDWEAAFSSLRGSERAQKATRMAMAIGSDADENMLKDFINDPETPVFRANGARDIIRFFRAVSMSVTSRSRSSAPNQPIQIEYEEIPDDELDLDF</sequence>
<dbReference type="STRING" id="177437.HRM2_14740"/>
<gene>
    <name evidence="2" type="ordered locus">HRM2_14740</name>
</gene>
<feature type="domain" description="VWFA" evidence="1">
    <location>
        <begin position="13"/>
        <end position="189"/>
    </location>
</feature>
<dbReference type="EMBL" id="CP001087">
    <property type="protein sequence ID" value="ACN14583.1"/>
    <property type="molecule type" value="Genomic_DNA"/>
</dbReference>
<dbReference type="Proteomes" id="UP000000442">
    <property type="component" value="Chromosome"/>
</dbReference>
<dbReference type="KEGG" id="dat:HRM2_14740"/>
<dbReference type="SMART" id="SM00327">
    <property type="entry name" value="VWA"/>
    <property type="match status" value="1"/>
</dbReference>
<dbReference type="InterPro" id="IPR002035">
    <property type="entry name" value="VWF_A"/>
</dbReference>
<dbReference type="Pfam" id="PF00092">
    <property type="entry name" value="VWA"/>
    <property type="match status" value="1"/>
</dbReference>
<evidence type="ECO:0000259" key="1">
    <source>
        <dbReference type="PROSITE" id="PS50234"/>
    </source>
</evidence>
<dbReference type="PROSITE" id="PS50234">
    <property type="entry name" value="VWFA"/>
    <property type="match status" value="1"/>
</dbReference>
<protein>
    <recommendedName>
        <fullName evidence="1">VWFA domain-containing protein</fullName>
    </recommendedName>
</protein>
<proteinExistence type="predicted"/>
<dbReference type="AlphaFoldDB" id="C0Q9L9"/>
<reference evidence="2 3" key="1">
    <citation type="journal article" date="2009" name="Environ. Microbiol.">
        <title>Genome sequence of Desulfobacterium autotrophicum HRM2, a marine sulfate reducer oxidizing organic carbon completely to carbon dioxide.</title>
        <authorList>
            <person name="Strittmatter A.W."/>
            <person name="Liesegang H."/>
            <person name="Rabus R."/>
            <person name="Decker I."/>
            <person name="Amann J."/>
            <person name="Andres S."/>
            <person name="Henne A."/>
            <person name="Fricke W.F."/>
            <person name="Martinez-Arias R."/>
            <person name="Bartels D."/>
            <person name="Goesmann A."/>
            <person name="Krause L."/>
            <person name="Puehler A."/>
            <person name="Klenk H.P."/>
            <person name="Richter M."/>
            <person name="Schuler M."/>
            <person name="Gloeckner F.O."/>
            <person name="Meyerdierks A."/>
            <person name="Gottschalk G."/>
            <person name="Amann R."/>
        </authorList>
    </citation>
    <scope>NUCLEOTIDE SEQUENCE [LARGE SCALE GENOMIC DNA]</scope>
    <source>
        <strain evidence="3">ATCC 43914 / DSM 3382 / HRM2</strain>
    </source>
</reference>